<evidence type="ECO:0000259" key="9">
    <source>
        <dbReference type="Pfam" id="PF20637"/>
    </source>
</evidence>
<dbReference type="PANTHER" id="PTHR13040:SF2">
    <property type="entry name" value="AUTOPHAGY PROTEIN 5"/>
    <property type="match status" value="1"/>
</dbReference>
<dbReference type="Pfam" id="PF04106">
    <property type="entry name" value="ATG5_UblB"/>
    <property type="match status" value="1"/>
</dbReference>
<feature type="domain" description="Autophagy protein ATG5 UblA" evidence="10">
    <location>
        <begin position="37"/>
        <end position="150"/>
    </location>
</feature>
<evidence type="ECO:0000313" key="12">
    <source>
        <dbReference type="Proteomes" id="UP000054270"/>
    </source>
</evidence>
<protein>
    <recommendedName>
        <fullName evidence="6">Autophagy protein 5</fullName>
    </recommendedName>
</protein>
<dbReference type="OMA" id="SIQKAVW"/>
<keyword evidence="6" id="KW-0813">Transport</keyword>
<proteinExistence type="inferred from homology"/>
<dbReference type="InterPro" id="IPR042527">
    <property type="entry name" value="Atg5_UblA_dom_sf"/>
</dbReference>
<feature type="region of interest" description="Disordered" evidence="7">
    <location>
        <begin position="221"/>
        <end position="258"/>
    </location>
</feature>
<dbReference type="EMBL" id="KN817523">
    <property type="protein sequence ID" value="KJA27775.1"/>
    <property type="molecule type" value="Genomic_DNA"/>
</dbReference>
<comment type="function">
    <text evidence="6">Involved in cytoplasm to vacuole transport (Cvt) and autophagic vesicle formation.</text>
</comment>
<accession>A0A0D2Q7T4</accession>
<feature type="region of interest" description="Disordered" evidence="7">
    <location>
        <begin position="1"/>
        <end position="21"/>
    </location>
</feature>
<evidence type="ECO:0000256" key="1">
    <source>
        <dbReference type="ARBA" id="ARBA00004623"/>
    </source>
</evidence>
<dbReference type="Gene3D" id="3.10.20.620">
    <property type="match status" value="1"/>
</dbReference>
<dbReference type="GO" id="GO:0034274">
    <property type="term" value="C:Atg12-Atg5-Atg16 complex"/>
    <property type="evidence" value="ECO:0007669"/>
    <property type="project" value="TreeGrafter"/>
</dbReference>
<keyword evidence="12" id="KW-1185">Reference proteome</keyword>
<dbReference type="Proteomes" id="UP000054270">
    <property type="component" value="Unassembled WGS sequence"/>
</dbReference>
<gene>
    <name evidence="11" type="ORF">HYPSUDRAFT_1095309</name>
</gene>
<sequence>MSTYPSANRHPSPTPHARVEKDRTTDYNTALFRRLTWEGTVPLEIRVDPKELPANSDRGLECYFVQAPRVSYLPLVVPEIRRFLMDVVFDEVAAKGLRDEEWWFESEEGTLLKWHWPIGLIYDTHTISASARAPSLPSTSMATPMRLILHLVAPPNEKLFLSPTIDACKQAFMNQLKEADFIRWGNTRRMTGLRKVDQDGLWEGIREHSFDDFWRVAAKLTPTAGPPTRSTSPQPTGSSLSRPQSTDNNNAPPDRDGAYSMRNVPIRLYLPDGPVLQELAPPSLEDGSPNTLYHFLSTHLPLLFPPRPPPPPPSRLNPNPSAPAVPALAYALIQGVVSPPEAELAWLGACLAGADGWLNICIGVSRS</sequence>
<dbReference type="GO" id="GO:0034045">
    <property type="term" value="C:phagophore assembly site membrane"/>
    <property type="evidence" value="ECO:0007669"/>
    <property type="project" value="UniProtKB-SubCell"/>
</dbReference>
<dbReference type="InterPro" id="IPR007239">
    <property type="entry name" value="Atg5"/>
</dbReference>
<evidence type="ECO:0000256" key="5">
    <source>
        <dbReference type="ARBA" id="ARBA00023006"/>
    </source>
</evidence>
<feature type="domain" description="Autophagy protein ATG5 UblB" evidence="8">
    <location>
        <begin position="263"/>
        <end position="362"/>
    </location>
</feature>
<feature type="compositionally biased region" description="Polar residues" evidence="7">
    <location>
        <begin position="1"/>
        <end position="11"/>
    </location>
</feature>
<organism evidence="11 12">
    <name type="scientific">Hypholoma sublateritium (strain FD-334 SS-4)</name>
    <dbReference type="NCBI Taxonomy" id="945553"/>
    <lineage>
        <taxon>Eukaryota</taxon>
        <taxon>Fungi</taxon>
        <taxon>Dikarya</taxon>
        <taxon>Basidiomycota</taxon>
        <taxon>Agaricomycotina</taxon>
        <taxon>Agaricomycetes</taxon>
        <taxon>Agaricomycetidae</taxon>
        <taxon>Agaricales</taxon>
        <taxon>Agaricineae</taxon>
        <taxon>Strophariaceae</taxon>
        <taxon>Hypholoma</taxon>
    </lineage>
</organism>
<evidence type="ECO:0000256" key="3">
    <source>
        <dbReference type="ARBA" id="ARBA00022499"/>
    </source>
</evidence>
<evidence type="ECO:0000256" key="7">
    <source>
        <dbReference type="SAM" id="MobiDB-lite"/>
    </source>
</evidence>
<evidence type="ECO:0000259" key="8">
    <source>
        <dbReference type="Pfam" id="PF04106"/>
    </source>
</evidence>
<reference evidence="12" key="1">
    <citation type="submission" date="2014-04" db="EMBL/GenBank/DDBJ databases">
        <title>Evolutionary Origins and Diversification of the Mycorrhizal Mutualists.</title>
        <authorList>
            <consortium name="DOE Joint Genome Institute"/>
            <consortium name="Mycorrhizal Genomics Consortium"/>
            <person name="Kohler A."/>
            <person name="Kuo A."/>
            <person name="Nagy L.G."/>
            <person name="Floudas D."/>
            <person name="Copeland A."/>
            <person name="Barry K.W."/>
            <person name="Cichocki N."/>
            <person name="Veneault-Fourrey C."/>
            <person name="LaButti K."/>
            <person name="Lindquist E.A."/>
            <person name="Lipzen A."/>
            <person name="Lundell T."/>
            <person name="Morin E."/>
            <person name="Murat C."/>
            <person name="Riley R."/>
            <person name="Ohm R."/>
            <person name="Sun H."/>
            <person name="Tunlid A."/>
            <person name="Henrissat B."/>
            <person name="Grigoriev I.V."/>
            <person name="Hibbett D.S."/>
            <person name="Martin F."/>
        </authorList>
    </citation>
    <scope>NUCLEOTIDE SEQUENCE [LARGE SCALE GENOMIC DNA]</scope>
    <source>
        <strain evidence="12">FD-334 SS-4</strain>
    </source>
</reference>
<keyword evidence="3 6" id="KW-1017">Isopeptide bond</keyword>
<keyword evidence="5 6" id="KW-0072">Autophagy</keyword>
<comment type="subunit">
    <text evidence="6">Conjugated with ATG12.</text>
</comment>
<dbReference type="Pfam" id="PF20637">
    <property type="entry name" value="ATG5_HBR"/>
    <property type="match status" value="1"/>
</dbReference>
<dbReference type="AlphaFoldDB" id="A0A0D2Q7T4"/>
<dbReference type="InterPro" id="IPR048318">
    <property type="entry name" value="ATG5_UblB"/>
</dbReference>
<dbReference type="STRING" id="945553.A0A0D2Q7T4"/>
<dbReference type="Gene3D" id="1.10.246.190">
    <property type="entry name" value="Autophagy protein Apg5, helix rich domain"/>
    <property type="match status" value="1"/>
</dbReference>
<dbReference type="InterPro" id="IPR048939">
    <property type="entry name" value="ATG5_UblA"/>
</dbReference>
<evidence type="ECO:0000259" key="10">
    <source>
        <dbReference type="Pfam" id="PF20638"/>
    </source>
</evidence>
<dbReference type="InterPro" id="IPR042526">
    <property type="entry name" value="Atg5_HR"/>
</dbReference>
<dbReference type="OrthoDB" id="272162at2759"/>
<dbReference type="GO" id="GO:0044233">
    <property type="term" value="C:mitochondria-associated endoplasmic reticulum membrane contact site"/>
    <property type="evidence" value="ECO:0007669"/>
    <property type="project" value="TreeGrafter"/>
</dbReference>
<keyword evidence="4 6" id="KW-0832">Ubl conjugation</keyword>
<dbReference type="GO" id="GO:0000422">
    <property type="term" value="P:autophagy of mitochondrion"/>
    <property type="evidence" value="ECO:0007669"/>
    <property type="project" value="TreeGrafter"/>
</dbReference>
<feature type="domain" description="Autophagy protein ATG5 alpha-helical bundle region" evidence="9">
    <location>
        <begin position="166"/>
        <end position="223"/>
    </location>
</feature>
<evidence type="ECO:0000256" key="6">
    <source>
        <dbReference type="RuleBase" id="RU361202"/>
    </source>
</evidence>
<feature type="compositionally biased region" description="Polar residues" evidence="7">
    <location>
        <begin position="228"/>
        <end position="251"/>
    </location>
</feature>
<dbReference type="PANTHER" id="PTHR13040">
    <property type="entry name" value="AUTOPHAGY PROTEIN 5"/>
    <property type="match status" value="1"/>
</dbReference>
<comment type="similarity">
    <text evidence="2 6">Belongs to the ATG5 family.</text>
</comment>
<dbReference type="GO" id="GO:0061908">
    <property type="term" value="C:phagophore"/>
    <property type="evidence" value="ECO:0007669"/>
    <property type="project" value="TreeGrafter"/>
</dbReference>
<dbReference type="GO" id="GO:0005776">
    <property type="term" value="C:autophagosome"/>
    <property type="evidence" value="ECO:0007669"/>
    <property type="project" value="TreeGrafter"/>
</dbReference>
<keyword evidence="6" id="KW-0472">Membrane</keyword>
<name>A0A0D2Q7T4_HYPSF</name>
<dbReference type="GO" id="GO:0019776">
    <property type="term" value="F:Atg8-family ligase activity"/>
    <property type="evidence" value="ECO:0007669"/>
    <property type="project" value="TreeGrafter"/>
</dbReference>
<dbReference type="Pfam" id="PF20638">
    <property type="entry name" value="ATG5_UblA"/>
    <property type="match status" value="1"/>
</dbReference>
<evidence type="ECO:0000256" key="4">
    <source>
        <dbReference type="ARBA" id="ARBA00022843"/>
    </source>
</evidence>
<dbReference type="GO" id="GO:0006995">
    <property type="term" value="P:cellular response to nitrogen starvation"/>
    <property type="evidence" value="ECO:0007669"/>
    <property type="project" value="TreeGrafter"/>
</dbReference>
<dbReference type="Gene3D" id="3.10.20.90">
    <property type="entry name" value="Phosphatidylinositol 3-kinase Catalytic Subunit, Chain A, domain 1"/>
    <property type="match status" value="1"/>
</dbReference>
<evidence type="ECO:0000256" key="2">
    <source>
        <dbReference type="ARBA" id="ARBA00006910"/>
    </source>
</evidence>
<evidence type="ECO:0000313" key="11">
    <source>
        <dbReference type="EMBL" id="KJA27775.1"/>
    </source>
</evidence>
<comment type="subcellular location">
    <subcellularLocation>
        <location evidence="1 6">Preautophagosomal structure membrane</location>
        <topology evidence="1 6">Peripheral membrane protein</topology>
    </subcellularLocation>
</comment>
<dbReference type="InterPro" id="IPR048940">
    <property type="entry name" value="ATG5_HBR"/>
</dbReference>
<dbReference type="GO" id="GO:0034727">
    <property type="term" value="P:piecemeal microautophagy of the nucleus"/>
    <property type="evidence" value="ECO:0007669"/>
    <property type="project" value="TreeGrafter"/>
</dbReference>